<name>A0A8J3AD08_9BACI</name>
<dbReference type="RefSeq" id="WP_087999166.1">
    <property type="nucleotide sequence ID" value="NZ_JBNKIJ010000004.1"/>
</dbReference>
<proteinExistence type="predicted"/>
<dbReference type="Pfam" id="PF24172">
    <property type="entry name" value="CdiI_ImmP"/>
    <property type="match status" value="1"/>
</dbReference>
<evidence type="ECO:0000313" key="1">
    <source>
        <dbReference type="EMBL" id="GGI11733.1"/>
    </source>
</evidence>
<dbReference type="Proteomes" id="UP000626244">
    <property type="component" value="Unassembled WGS sequence"/>
</dbReference>
<organism evidence="1 2">
    <name type="scientific">Gottfriedia solisilvae</name>
    <dbReference type="NCBI Taxonomy" id="1516104"/>
    <lineage>
        <taxon>Bacteria</taxon>
        <taxon>Bacillati</taxon>
        <taxon>Bacillota</taxon>
        <taxon>Bacilli</taxon>
        <taxon>Bacillales</taxon>
        <taxon>Bacillaceae</taxon>
        <taxon>Gottfriedia</taxon>
    </lineage>
</organism>
<dbReference type="OrthoDB" id="6565706at2"/>
<gene>
    <name evidence="1" type="ORF">GCM10007380_09320</name>
</gene>
<dbReference type="AlphaFoldDB" id="A0A8J3AD08"/>
<keyword evidence="2" id="KW-1185">Reference proteome</keyword>
<sequence length="165" mass="19515">MDREEKEIRKQRLKELIQQSQKKRLEEEYTNLASVYKEDYQDINSVEILSEEESESIYDKLQDNYPLVSYGIGGIDWNLMKNKMEITTSRQIQQFINEQRYDNVKVYSLKKASGYPGTPPVLVTPINNIIKSFNDLKYVEQILYCIEKKFVLEINFSGKILLGWK</sequence>
<evidence type="ECO:0000313" key="2">
    <source>
        <dbReference type="Proteomes" id="UP000626244"/>
    </source>
</evidence>
<comment type="caution">
    <text evidence="1">The sequence shown here is derived from an EMBL/GenBank/DDBJ whole genome shotgun (WGS) entry which is preliminary data.</text>
</comment>
<dbReference type="InterPro" id="IPR049585">
    <property type="entry name" value="CdiI_EcoliA0-like"/>
</dbReference>
<protein>
    <submittedName>
        <fullName evidence="1">Uncharacterized protein</fullName>
    </submittedName>
</protein>
<accession>A0A8J3AD08</accession>
<reference evidence="2" key="1">
    <citation type="journal article" date="2019" name="Int. J. Syst. Evol. Microbiol.">
        <title>The Global Catalogue of Microorganisms (GCM) 10K type strain sequencing project: providing services to taxonomists for standard genome sequencing and annotation.</title>
        <authorList>
            <consortium name="The Broad Institute Genomics Platform"/>
            <consortium name="The Broad Institute Genome Sequencing Center for Infectious Disease"/>
            <person name="Wu L."/>
            <person name="Ma J."/>
        </authorList>
    </citation>
    <scope>NUCLEOTIDE SEQUENCE [LARGE SCALE GENOMIC DNA]</scope>
    <source>
        <strain evidence="2">CGMCC 1.14993</strain>
    </source>
</reference>
<dbReference type="EMBL" id="BMHB01000001">
    <property type="protein sequence ID" value="GGI11733.1"/>
    <property type="molecule type" value="Genomic_DNA"/>
</dbReference>